<evidence type="ECO:0000313" key="3">
    <source>
        <dbReference type="Proteomes" id="UP001500443"/>
    </source>
</evidence>
<dbReference type="InterPro" id="IPR000073">
    <property type="entry name" value="AB_hydrolase_1"/>
</dbReference>
<dbReference type="SUPFAM" id="SSF53474">
    <property type="entry name" value="alpha/beta-Hydrolases"/>
    <property type="match status" value="1"/>
</dbReference>
<keyword evidence="3" id="KW-1185">Reference proteome</keyword>
<dbReference type="EMBL" id="BAAAPF010000045">
    <property type="protein sequence ID" value="GAA2119121.1"/>
    <property type="molecule type" value="Genomic_DNA"/>
</dbReference>
<evidence type="ECO:0000313" key="2">
    <source>
        <dbReference type="EMBL" id="GAA2119121.1"/>
    </source>
</evidence>
<name>A0ABP5JM03_9ACTN</name>
<comment type="caution">
    <text evidence="2">The sequence shown here is derived from an EMBL/GenBank/DDBJ whole genome shotgun (WGS) entry which is preliminary data.</text>
</comment>
<dbReference type="GO" id="GO:0016787">
    <property type="term" value="F:hydrolase activity"/>
    <property type="evidence" value="ECO:0007669"/>
    <property type="project" value="UniProtKB-KW"/>
</dbReference>
<dbReference type="InterPro" id="IPR029058">
    <property type="entry name" value="AB_hydrolase_fold"/>
</dbReference>
<feature type="domain" description="AB hydrolase-1" evidence="1">
    <location>
        <begin position="86"/>
        <end position="262"/>
    </location>
</feature>
<organism evidence="2 3">
    <name type="scientific">Streptomyces synnematoformans</name>
    <dbReference type="NCBI Taxonomy" id="415721"/>
    <lineage>
        <taxon>Bacteria</taxon>
        <taxon>Bacillati</taxon>
        <taxon>Actinomycetota</taxon>
        <taxon>Actinomycetes</taxon>
        <taxon>Kitasatosporales</taxon>
        <taxon>Streptomycetaceae</taxon>
        <taxon>Streptomyces</taxon>
    </lineage>
</organism>
<sequence length="298" mass="32378">MSERSCYLLFMKPVVTALTGKLLNATAAVLPGLAGRGALVLYRYPRADRSCTAAERRLLAGAFTGSLTVAGKNVVTYCWGDGERPVLLVHGWRSRAAHFAPYIDALRAAGYTPVAFDAPAHGVSEGRRTTVLEYREIIAALYAEHGRFEAVVAHSLGGSAAFLALRGAAAADRLVVVSGVADFDHVVDVFCAGLGLGPRVKAALRRRIETDMFPGEHDLWRRFDVTHRPDEVVLPILLVHDEKDRMVSARQADKTAAAYGDRVRQHRTSGLGHRRILADPGVVRTALEFVSAGERVRD</sequence>
<dbReference type="Proteomes" id="UP001500443">
    <property type="component" value="Unassembled WGS sequence"/>
</dbReference>
<dbReference type="PANTHER" id="PTHR42886:SF29">
    <property type="entry name" value="PUMMELIG, ISOFORM A"/>
    <property type="match status" value="1"/>
</dbReference>
<accession>A0ABP5JM03</accession>
<reference evidence="3" key="1">
    <citation type="journal article" date="2019" name="Int. J. Syst. Evol. Microbiol.">
        <title>The Global Catalogue of Microorganisms (GCM) 10K type strain sequencing project: providing services to taxonomists for standard genome sequencing and annotation.</title>
        <authorList>
            <consortium name="The Broad Institute Genomics Platform"/>
            <consortium name="The Broad Institute Genome Sequencing Center for Infectious Disease"/>
            <person name="Wu L."/>
            <person name="Ma J."/>
        </authorList>
    </citation>
    <scope>NUCLEOTIDE SEQUENCE [LARGE SCALE GENOMIC DNA]</scope>
    <source>
        <strain evidence="3">JCM 15481</strain>
    </source>
</reference>
<protein>
    <submittedName>
        <fullName evidence="2">Alpha/beta hydrolase</fullName>
    </submittedName>
</protein>
<gene>
    <name evidence="2" type="ORF">GCM10009802_21100</name>
</gene>
<evidence type="ECO:0000259" key="1">
    <source>
        <dbReference type="Pfam" id="PF12697"/>
    </source>
</evidence>
<dbReference type="Pfam" id="PF12697">
    <property type="entry name" value="Abhydrolase_6"/>
    <property type="match status" value="1"/>
</dbReference>
<keyword evidence="2" id="KW-0378">Hydrolase</keyword>
<dbReference type="PANTHER" id="PTHR42886">
    <property type="entry name" value="RE40534P-RELATED"/>
    <property type="match status" value="1"/>
</dbReference>
<proteinExistence type="predicted"/>
<dbReference type="Gene3D" id="3.40.50.1820">
    <property type="entry name" value="alpha/beta hydrolase"/>
    <property type="match status" value="1"/>
</dbReference>